<keyword evidence="1" id="KW-0812">Transmembrane</keyword>
<dbReference type="RefSeq" id="XP_024733625.1">
    <property type="nucleotide sequence ID" value="XM_024871981.1"/>
</dbReference>
<accession>A0A2J6T121</accession>
<dbReference type="EMBL" id="KZ613847">
    <property type="protein sequence ID" value="PMD56721.1"/>
    <property type="molecule type" value="Genomic_DNA"/>
</dbReference>
<feature type="transmembrane region" description="Helical" evidence="1">
    <location>
        <begin position="55"/>
        <end position="79"/>
    </location>
</feature>
<feature type="transmembrane region" description="Helical" evidence="1">
    <location>
        <begin position="20"/>
        <end position="43"/>
    </location>
</feature>
<dbReference type="AlphaFoldDB" id="A0A2J6T121"/>
<dbReference type="InParanoid" id="A0A2J6T121"/>
<organism evidence="2 3">
    <name type="scientific">Hyaloscypha bicolor E</name>
    <dbReference type="NCBI Taxonomy" id="1095630"/>
    <lineage>
        <taxon>Eukaryota</taxon>
        <taxon>Fungi</taxon>
        <taxon>Dikarya</taxon>
        <taxon>Ascomycota</taxon>
        <taxon>Pezizomycotina</taxon>
        <taxon>Leotiomycetes</taxon>
        <taxon>Helotiales</taxon>
        <taxon>Hyaloscyphaceae</taxon>
        <taxon>Hyaloscypha</taxon>
        <taxon>Hyaloscypha bicolor</taxon>
    </lineage>
</organism>
<name>A0A2J6T121_9HELO</name>
<sequence>MEQGYIWQYNRRISMQFGYIGELTEAISFCSSLLSTFCCQIIFTDLKVSAPNLIASFLEISIIPSFKLVVNFLLIPLCLMRISKISLVVFGSARSSAGQLLNSMPRLVISVL</sequence>
<evidence type="ECO:0000256" key="1">
    <source>
        <dbReference type="SAM" id="Phobius"/>
    </source>
</evidence>
<keyword evidence="3" id="KW-1185">Reference proteome</keyword>
<gene>
    <name evidence="2" type="ORF">K444DRAFT_33484</name>
</gene>
<dbReference type="GeneID" id="36580063"/>
<reference evidence="2 3" key="1">
    <citation type="submission" date="2016-04" db="EMBL/GenBank/DDBJ databases">
        <title>A degradative enzymes factory behind the ericoid mycorrhizal symbiosis.</title>
        <authorList>
            <consortium name="DOE Joint Genome Institute"/>
            <person name="Martino E."/>
            <person name="Morin E."/>
            <person name="Grelet G."/>
            <person name="Kuo A."/>
            <person name="Kohler A."/>
            <person name="Daghino S."/>
            <person name="Barry K."/>
            <person name="Choi C."/>
            <person name="Cichocki N."/>
            <person name="Clum A."/>
            <person name="Copeland A."/>
            <person name="Hainaut M."/>
            <person name="Haridas S."/>
            <person name="Labutti K."/>
            <person name="Lindquist E."/>
            <person name="Lipzen A."/>
            <person name="Khouja H.-R."/>
            <person name="Murat C."/>
            <person name="Ohm R."/>
            <person name="Olson A."/>
            <person name="Spatafora J."/>
            <person name="Veneault-Fourrey C."/>
            <person name="Henrissat B."/>
            <person name="Grigoriev I."/>
            <person name="Martin F."/>
            <person name="Perotto S."/>
        </authorList>
    </citation>
    <scope>NUCLEOTIDE SEQUENCE [LARGE SCALE GENOMIC DNA]</scope>
    <source>
        <strain evidence="2 3">E</strain>
    </source>
</reference>
<proteinExistence type="predicted"/>
<dbReference type="Proteomes" id="UP000235371">
    <property type="component" value="Unassembled WGS sequence"/>
</dbReference>
<evidence type="ECO:0000313" key="2">
    <source>
        <dbReference type="EMBL" id="PMD56721.1"/>
    </source>
</evidence>
<keyword evidence="1" id="KW-1133">Transmembrane helix</keyword>
<evidence type="ECO:0000313" key="3">
    <source>
        <dbReference type="Proteomes" id="UP000235371"/>
    </source>
</evidence>
<protein>
    <submittedName>
        <fullName evidence="2">Uncharacterized protein</fullName>
    </submittedName>
</protein>
<keyword evidence="1" id="KW-0472">Membrane</keyword>